<sequence length="248" mass="27979">MLSPLLRRYTWNSTWLYNVRIFIALCGTVALPWWLNDVKLTIPLTLGVVAGALADLDDRLAGRLRNLVITLVCFFIASASVELLFPWPWLFALGLTLSTSGFILLGGLGQRYATIAFGALLIAIYTMLGVSLYDQWYQQPVLLLLGAIWYNLLTLTGHLIFPVRPLQDNLARSFEQLAHFLELKSRLFDPDIEEESQAPLYDLALANGQLVATLNQTKASLLTRLRGDRGQRGTRRTLHYYFCRPGHP</sequence>
<organism evidence="3 4">
    <name type="scientific">Enterobacter asburiae</name>
    <dbReference type="NCBI Taxonomy" id="61645"/>
    <lineage>
        <taxon>Bacteria</taxon>
        <taxon>Pseudomonadati</taxon>
        <taxon>Pseudomonadota</taxon>
        <taxon>Gammaproteobacteria</taxon>
        <taxon>Enterobacterales</taxon>
        <taxon>Enterobacteriaceae</taxon>
        <taxon>Enterobacter</taxon>
        <taxon>Enterobacter cloacae complex</taxon>
    </lineage>
</organism>
<feature type="transmembrane region" description="Helical" evidence="1">
    <location>
        <begin position="64"/>
        <end position="81"/>
    </location>
</feature>
<gene>
    <name evidence="3" type="primary">yccS_3</name>
    <name evidence="3" type="ORF">NCTC12123_01084</name>
</gene>
<dbReference type="Proteomes" id="UP000255163">
    <property type="component" value="Unassembled WGS sequence"/>
</dbReference>
<keyword evidence="1" id="KW-0472">Membrane</keyword>
<reference evidence="3 4" key="1">
    <citation type="submission" date="2018-06" db="EMBL/GenBank/DDBJ databases">
        <authorList>
            <consortium name="Pathogen Informatics"/>
            <person name="Doyle S."/>
        </authorList>
    </citation>
    <scope>NUCLEOTIDE SEQUENCE [LARGE SCALE GENOMIC DNA]</scope>
    <source>
        <strain evidence="3 4">NCTC12123</strain>
    </source>
</reference>
<feature type="transmembrane region" description="Helical" evidence="1">
    <location>
        <begin position="40"/>
        <end position="57"/>
    </location>
</feature>
<dbReference type="EMBL" id="UFYI01000007">
    <property type="protein sequence ID" value="STD19014.1"/>
    <property type="molecule type" value="Genomic_DNA"/>
</dbReference>
<protein>
    <submittedName>
        <fullName evidence="3">Inner membrane protein YccS</fullName>
    </submittedName>
</protein>
<evidence type="ECO:0000313" key="4">
    <source>
        <dbReference type="Proteomes" id="UP000255163"/>
    </source>
</evidence>
<name>A0A376F3X3_ENTAS</name>
<keyword evidence="1" id="KW-1133">Transmembrane helix</keyword>
<feature type="transmembrane region" description="Helical" evidence="1">
    <location>
        <begin position="112"/>
        <end position="133"/>
    </location>
</feature>
<evidence type="ECO:0000313" key="3">
    <source>
        <dbReference type="EMBL" id="STD19014.1"/>
    </source>
</evidence>
<feature type="domain" description="Integral membrane protein YccS N-terminal" evidence="2">
    <location>
        <begin position="66"/>
        <end position="242"/>
    </location>
</feature>
<evidence type="ECO:0000259" key="2">
    <source>
        <dbReference type="Pfam" id="PF12805"/>
    </source>
</evidence>
<accession>A0A376F3X3</accession>
<dbReference type="AlphaFoldDB" id="A0A376F3X3"/>
<dbReference type="Pfam" id="PF12805">
    <property type="entry name" value="FUSC-like"/>
    <property type="match status" value="1"/>
</dbReference>
<keyword evidence="1" id="KW-0812">Transmembrane</keyword>
<proteinExistence type="predicted"/>
<dbReference type="InterPro" id="IPR032692">
    <property type="entry name" value="YccS_N"/>
</dbReference>
<feature type="transmembrane region" description="Helical" evidence="1">
    <location>
        <begin position="87"/>
        <end position="105"/>
    </location>
</feature>
<feature type="transmembrane region" description="Helical" evidence="1">
    <location>
        <begin position="15"/>
        <end position="34"/>
    </location>
</feature>
<evidence type="ECO:0000256" key="1">
    <source>
        <dbReference type="SAM" id="Phobius"/>
    </source>
</evidence>
<feature type="transmembrane region" description="Helical" evidence="1">
    <location>
        <begin position="139"/>
        <end position="161"/>
    </location>
</feature>